<keyword evidence="2" id="KW-1185">Reference proteome</keyword>
<comment type="caution">
    <text evidence="1">The sequence shown here is derived from an EMBL/GenBank/DDBJ whole genome shotgun (WGS) entry which is preliminary data.</text>
</comment>
<name>A0A2G8S178_9APHY</name>
<gene>
    <name evidence="1" type="ORF">GSI_10455</name>
</gene>
<sequence length="110" mass="12171">MWRFYDRGSGTADLVFDEVLLDDSIGEQAAKIFLEWMHGAYPHRIANVVQKRGVALNLWRGMIAANRRIGDRAIAGGIVGMTLAAYSMDDDLVVDAKSRSYGIKGGRQIL</sequence>
<dbReference type="AlphaFoldDB" id="A0A2G8S178"/>
<organism evidence="1 2">
    <name type="scientific">Ganoderma sinense ZZ0214-1</name>
    <dbReference type="NCBI Taxonomy" id="1077348"/>
    <lineage>
        <taxon>Eukaryota</taxon>
        <taxon>Fungi</taxon>
        <taxon>Dikarya</taxon>
        <taxon>Basidiomycota</taxon>
        <taxon>Agaricomycotina</taxon>
        <taxon>Agaricomycetes</taxon>
        <taxon>Polyporales</taxon>
        <taxon>Polyporaceae</taxon>
        <taxon>Ganoderma</taxon>
    </lineage>
</organism>
<evidence type="ECO:0000313" key="1">
    <source>
        <dbReference type="EMBL" id="PIL27308.1"/>
    </source>
</evidence>
<protein>
    <submittedName>
        <fullName evidence="1">Uncharacterized protein</fullName>
    </submittedName>
</protein>
<dbReference type="Proteomes" id="UP000230002">
    <property type="component" value="Unassembled WGS sequence"/>
</dbReference>
<accession>A0A2G8S178</accession>
<dbReference type="EMBL" id="AYKW01000034">
    <property type="protein sequence ID" value="PIL27308.1"/>
    <property type="molecule type" value="Genomic_DNA"/>
</dbReference>
<proteinExistence type="predicted"/>
<reference evidence="1 2" key="1">
    <citation type="journal article" date="2015" name="Sci. Rep.">
        <title>Chromosome-level genome map provides insights into diverse defense mechanisms in the medicinal fungus Ganoderma sinense.</title>
        <authorList>
            <person name="Zhu Y."/>
            <person name="Xu J."/>
            <person name="Sun C."/>
            <person name="Zhou S."/>
            <person name="Xu H."/>
            <person name="Nelson D.R."/>
            <person name="Qian J."/>
            <person name="Song J."/>
            <person name="Luo H."/>
            <person name="Xiang L."/>
            <person name="Li Y."/>
            <person name="Xu Z."/>
            <person name="Ji A."/>
            <person name="Wang L."/>
            <person name="Lu S."/>
            <person name="Hayward A."/>
            <person name="Sun W."/>
            <person name="Li X."/>
            <person name="Schwartz D.C."/>
            <person name="Wang Y."/>
            <person name="Chen S."/>
        </authorList>
    </citation>
    <scope>NUCLEOTIDE SEQUENCE [LARGE SCALE GENOMIC DNA]</scope>
    <source>
        <strain evidence="1 2">ZZ0214-1</strain>
    </source>
</reference>
<evidence type="ECO:0000313" key="2">
    <source>
        <dbReference type="Proteomes" id="UP000230002"/>
    </source>
</evidence>